<evidence type="ECO:0000313" key="3">
    <source>
        <dbReference type="EMBL" id="MFC7420836.1"/>
    </source>
</evidence>
<sequence>MSDHAAAPANPHEGHEVDGSPSPSFLEKNRLKLIIGGGFIGFLLVLIIGIAIGMTKRNFERTQYIEQIARLKVSFEETIETRKELETKINELKKEVKEKKIEAEELEVKVEDLERRSGAKAGSSSEHAAPAAHGEAPKAGADIKPAGGGYVKFGGGDCVLPAGGGKGSAAWKECMKQNSSTPAKPAESTAKPAAKHEEPAGH</sequence>
<keyword evidence="2" id="KW-1133">Transmembrane helix</keyword>
<reference evidence="4" key="1">
    <citation type="journal article" date="2019" name="Int. J. Syst. Evol. Microbiol.">
        <title>The Global Catalogue of Microorganisms (GCM) 10K type strain sequencing project: providing services to taxonomists for standard genome sequencing and annotation.</title>
        <authorList>
            <consortium name="The Broad Institute Genomics Platform"/>
            <consortium name="The Broad Institute Genome Sequencing Center for Infectious Disease"/>
            <person name="Wu L."/>
            <person name="Ma J."/>
        </authorList>
    </citation>
    <scope>NUCLEOTIDE SEQUENCE [LARGE SCALE GENOMIC DNA]</scope>
    <source>
        <strain evidence="4">CCUG 62945</strain>
    </source>
</reference>
<dbReference type="RefSeq" id="WP_380188431.1">
    <property type="nucleotide sequence ID" value="NZ_JBHTBQ010000027.1"/>
</dbReference>
<feature type="region of interest" description="Disordered" evidence="1">
    <location>
        <begin position="1"/>
        <end position="23"/>
    </location>
</feature>
<keyword evidence="2" id="KW-0472">Membrane</keyword>
<name>A0ABW2QYV3_9NEIS</name>
<protein>
    <submittedName>
        <fullName evidence="3">Uncharacterized protein</fullName>
    </submittedName>
</protein>
<comment type="caution">
    <text evidence="3">The sequence shown here is derived from an EMBL/GenBank/DDBJ whole genome shotgun (WGS) entry which is preliminary data.</text>
</comment>
<dbReference type="Proteomes" id="UP001596473">
    <property type="component" value="Unassembled WGS sequence"/>
</dbReference>
<evidence type="ECO:0000256" key="1">
    <source>
        <dbReference type="SAM" id="MobiDB-lite"/>
    </source>
</evidence>
<feature type="transmembrane region" description="Helical" evidence="2">
    <location>
        <begin position="33"/>
        <end position="54"/>
    </location>
</feature>
<accession>A0ABW2QYV3</accession>
<feature type="region of interest" description="Disordered" evidence="1">
    <location>
        <begin position="113"/>
        <end position="140"/>
    </location>
</feature>
<organism evidence="3 4">
    <name type="scientific">Iodobacter arcticus</name>
    <dbReference type="NCBI Taxonomy" id="590593"/>
    <lineage>
        <taxon>Bacteria</taxon>
        <taxon>Pseudomonadati</taxon>
        <taxon>Pseudomonadota</taxon>
        <taxon>Betaproteobacteria</taxon>
        <taxon>Neisseriales</taxon>
        <taxon>Chitinibacteraceae</taxon>
        <taxon>Iodobacter</taxon>
    </lineage>
</organism>
<evidence type="ECO:0000313" key="4">
    <source>
        <dbReference type="Proteomes" id="UP001596473"/>
    </source>
</evidence>
<proteinExistence type="predicted"/>
<gene>
    <name evidence="3" type="ORF">ACFQNF_13285</name>
</gene>
<feature type="compositionally biased region" description="Low complexity" evidence="1">
    <location>
        <begin position="121"/>
        <end position="140"/>
    </location>
</feature>
<dbReference type="EMBL" id="JBHTBQ010000027">
    <property type="protein sequence ID" value="MFC7420836.1"/>
    <property type="molecule type" value="Genomic_DNA"/>
</dbReference>
<feature type="region of interest" description="Disordered" evidence="1">
    <location>
        <begin position="162"/>
        <end position="202"/>
    </location>
</feature>
<evidence type="ECO:0000256" key="2">
    <source>
        <dbReference type="SAM" id="Phobius"/>
    </source>
</evidence>
<keyword evidence="2" id="KW-0812">Transmembrane</keyword>
<keyword evidence="4" id="KW-1185">Reference proteome</keyword>